<evidence type="ECO:0000256" key="2">
    <source>
        <dbReference type="ARBA" id="ARBA00010139"/>
    </source>
</evidence>
<evidence type="ECO:0000256" key="5">
    <source>
        <dbReference type="ARBA" id="ARBA00022857"/>
    </source>
</evidence>
<gene>
    <name evidence="8" type="ORF">METZ01_LOCUS21322</name>
</gene>
<keyword evidence="3" id="KW-0285">Flavoprotein</keyword>
<sequence>MDDMHAAVTAVLGEIDFDPEELHAKYLAERDKRIRHDHNEQYVEATGEFARYLDDPYEEVGERQPLFDEVEIAIIGGGFGGLLMGGRLREAGFEDIRVIERGGDFGGTWYWNRYPGAMCDVESYCYLPMLEELDYMPKHKYSFAPEIMEHTQNIGHHYGLYENACFGTSVTKLSWDDSISKWVIETDRGDRMRAQFVAMANGPLNRPKLPGIPGIEKFEGHTFHTSRWDYQYTGGDNSGDLSGLADKKVAIIGTGATAIQCIPHLGESSDHLYVFQRTPSSIDVRNNRETSNEWAESLEPGWQYRRMENFNTLVAGGDQDEDLVSDGWTDIFRNLTGTAAKLAGRKLGRRVTGREKGYLMKMADYQKMNTIRRRVDEIVDDPTTAEALKPWYRQFCKRPCFHDEYLPTFNRPNVTLVDTVGNGVERLTPNGVVANGVEYEVDCVIFATGFEVGTGYTRRAGYDIVGRGGLTLSDKWEDGPRSLHGMQTTDFPNCFFLGFTHTAVTVNVPQALNEQAMHISYMVSQVRDQGGTTIEATAEGEQQWVDEIADKSKLGERFRIECTPGYYNNEGKPGNPDGFFTTSYGAGPLRFHRILQDWREDGRLDGAAIT</sequence>
<evidence type="ECO:0000313" key="8">
    <source>
        <dbReference type="EMBL" id="SUZ68468.1"/>
    </source>
</evidence>
<proteinExistence type="inferred from homology"/>
<evidence type="ECO:0000256" key="1">
    <source>
        <dbReference type="ARBA" id="ARBA00001974"/>
    </source>
</evidence>
<dbReference type="PANTHER" id="PTHR43098:SF4">
    <property type="entry name" value="BLR3857 PROTEIN"/>
    <property type="match status" value="1"/>
</dbReference>
<evidence type="ECO:0000256" key="4">
    <source>
        <dbReference type="ARBA" id="ARBA00022827"/>
    </source>
</evidence>
<protein>
    <recommendedName>
        <fullName evidence="9">FAD/NAD(P)-binding domain-containing protein</fullName>
    </recommendedName>
</protein>
<reference evidence="8" key="1">
    <citation type="submission" date="2018-05" db="EMBL/GenBank/DDBJ databases">
        <authorList>
            <person name="Lanie J.A."/>
            <person name="Ng W.-L."/>
            <person name="Kazmierczak K.M."/>
            <person name="Andrzejewski T.M."/>
            <person name="Davidsen T.M."/>
            <person name="Wayne K.J."/>
            <person name="Tettelin H."/>
            <person name="Glass J.I."/>
            <person name="Rusch D."/>
            <person name="Podicherti R."/>
            <person name="Tsui H.-C.T."/>
            <person name="Winkler M.E."/>
        </authorList>
    </citation>
    <scope>NUCLEOTIDE SEQUENCE</scope>
</reference>
<keyword evidence="6" id="KW-0560">Oxidoreductase</keyword>
<name>A0A381PPS3_9ZZZZ</name>
<comment type="cofactor">
    <cofactor evidence="1">
        <name>FAD</name>
        <dbReference type="ChEBI" id="CHEBI:57692"/>
    </cofactor>
</comment>
<dbReference type="GO" id="GO:0004497">
    <property type="term" value="F:monooxygenase activity"/>
    <property type="evidence" value="ECO:0007669"/>
    <property type="project" value="UniProtKB-KW"/>
</dbReference>
<evidence type="ECO:0000256" key="6">
    <source>
        <dbReference type="ARBA" id="ARBA00023002"/>
    </source>
</evidence>
<keyword evidence="4" id="KW-0274">FAD</keyword>
<dbReference type="Gene3D" id="3.50.50.60">
    <property type="entry name" value="FAD/NAD(P)-binding domain"/>
    <property type="match status" value="2"/>
</dbReference>
<dbReference type="FunFam" id="3.50.50.60:FF:000341">
    <property type="entry name" value="Baeyer-Villiger monooxygenase"/>
    <property type="match status" value="1"/>
</dbReference>
<evidence type="ECO:0000256" key="7">
    <source>
        <dbReference type="ARBA" id="ARBA00023033"/>
    </source>
</evidence>
<dbReference type="Pfam" id="PF13738">
    <property type="entry name" value="Pyr_redox_3"/>
    <property type="match status" value="1"/>
</dbReference>
<dbReference type="SUPFAM" id="SSF51905">
    <property type="entry name" value="FAD/NAD(P)-binding domain"/>
    <property type="match status" value="1"/>
</dbReference>
<accession>A0A381PPS3</accession>
<dbReference type="InterPro" id="IPR050775">
    <property type="entry name" value="FAD-binding_Monooxygenases"/>
</dbReference>
<organism evidence="8">
    <name type="scientific">marine metagenome</name>
    <dbReference type="NCBI Taxonomy" id="408172"/>
    <lineage>
        <taxon>unclassified sequences</taxon>
        <taxon>metagenomes</taxon>
        <taxon>ecological metagenomes</taxon>
    </lineage>
</organism>
<dbReference type="EMBL" id="UINC01001039">
    <property type="protein sequence ID" value="SUZ68468.1"/>
    <property type="molecule type" value="Genomic_DNA"/>
</dbReference>
<evidence type="ECO:0008006" key="9">
    <source>
        <dbReference type="Google" id="ProtNLM"/>
    </source>
</evidence>
<evidence type="ECO:0000256" key="3">
    <source>
        <dbReference type="ARBA" id="ARBA00022630"/>
    </source>
</evidence>
<keyword evidence="5" id="KW-0521">NADP</keyword>
<dbReference type="PANTHER" id="PTHR43098">
    <property type="entry name" value="L-ORNITHINE N(5)-MONOOXYGENASE-RELATED"/>
    <property type="match status" value="1"/>
</dbReference>
<dbReference type="AlphaFoldDB" id="A0A381PPS3"/>
<dbReference type="InterPro" id="IPR036188">
    <property type="entry name" value="FAD/NAD-bd_sf"/>
</dbReference>
<comment type="similarity">
    <text evidence="2">Belongs to the FAD-binding monooxygenase family.</text>
</comment>
<keyword evidence="7" id="KW-0503">Monooxygenase</keyword>